<dbReference type="Proteomes" id="UP000479691">
    <property type="component" value="Unassembled WGS sequence"/>
</dbReference>
<dbReference type="AlphaFoldDB" id="A0A7C8KPI5"/>
<proteinExistence type="predicted"/>
<evidence type="ECO:0000313" key="1">
    <source>
        <dbReference type="EMBL" id="KAF3167761.1"/>
    </source>
</evidence>
<accession>A0A7C8KPI5</accession>
<evidence type="ECO:0000313" key="3">
    <source>
        <dbReference type="Proteomes" id="UP000479691"/>
    </source>
</evidence>
<sequence>MPSNFLPLSHSAQEKLEQTKAEIVKVHGQRDYPAEVQNVEKTAIDSAIAQTINETENLHNLVASVNNYVDAVLGRYVTTEETVEEVTGRLGVVEGRYEKVDRMVSQRLDVMERKLEKLEVAMKSDQAERLEAINHNAWAFNNQASDKHNELRPLKAERFDQNLNLSLEASPYFPLSVSRVGKLSVSELRDLLCFYNIVVYRDCAVSSPEESSDEIGDCVHSYSRETDSILPLNHILYVQNNLDICRRAFVRHIGLKWEVVEKLKLFRH</sequence>
<dbReference type="EMBL" id="JAABOE010000090">
    <property type="protein sequence ID" value="KAF3167761.1"/>
    <property type="molecule type" value="Genomic_DNA"/>
</dbReference>
<organism evidence="1 3">
    <name type="scientific">Orbilia oligospora</name>
    <name type="common">Nematode-trapping fungus</name>
    <name type="synonym">Arthrobotrys oligospora</name>
    <dbReference type="NCBI Taxonomy" id="2813651"/>
    <lineage>
        <taxon>Eukaryota</taxon>
        <taxon>Fungi</taxon>
        <taxon>Dikarya</taxon>
        <taxon>Ascomycota</taxon>
        <taxon>Pezizomycotina</taxon>
        <taxon>Orbiliomycetes</taxon>
        <taxon>Orbiliales</taxon>
        <taxon>Orbiliaceae</taxon>
        <taxon>Orbilia</taxon>
    </lineage>
</organism>
<reference evidence="1 3" key="1">
    <citation type="submission" date="2019-06" db="EMBL/GenBank/DDBJ databases">
        <authorList>
            <person name="Palmer J.M."/>
        </authorList>
    </citation>
    <scope>NUCLEOTIDE SEQUENCE [LARGE SCALE GENOMIC DNA]</scope>
    <source>
        <strain evidence="2">TWF679</strain>
        <strain evidence="1 3">TWF788</strain>
    </source>
</reference>
<protein>
    <submittedName>
        <fullName evidence="1">Uncharacterized protein</fullName>
    </submittedName>
</protein>
<dbReference type="OrthoDB" id="5389413at2759"/>
<dbReference type="Proteomes" id="UP000614610">
    <property type="component" value="Unassembled WGS sequence"/>
</dbReference>
<dbReference type="EMBL" id="WIWT01000011">
    <property type="protein sequence ID" value="KAF3218360.1"/>
    <property type="molecule type" value="Genomic_DNA"/>
</dbReference>
<name>A0A7C8KPI5_ORBOL</name>
<comment type="caution">
    <text evidence="1">The sequence shown here is derived from an EMBL/GenBank/DDBJ whole genome shotgun (WGS) entry which is preliminary data.</text>
</comment>
<evidence type="ECO:0000313" key="2">
    <source>
        <dbReference type="EMBL" id="KAF3218360.1"/>
    </source>
</evidence>
<gene>
    <name evidence="2" type="ORF">TWF679_000887</name>
    <name evidence="1" type="ORF">TWF788_011335</name>
</gene>